<organism evidence="2 3">
    <name type="scientific">Streptosporangium vulgare</name>
    <dbReference type="NCBI Taxonomy" id="46190"/>
    <lineage>
        <taxon>Bacteria</taxon>
        <taxon>Bacillati</taxon>
        <taxon>Actinomycetota</taxon>
        <taxon>Actinomycetes</taxon>
        <taxon>Streptosporangiales</taxon>
        <taxon>Streptosporangiaceae</taxon>
        <taxon>Streptosporangium</taxon>
    </lineage>
</organism>
<reference evidence="2 3" key="1">
    <citation type="submission" date="2024-09" db="EMBL/GenBank/DDBJ databases">
        <authorList>
            <person name="Sun Q."/>
            <person name="Mori K."/>
        </authorList>
    </citation>
    <scope>NUCLEOTIDE SEQUENCE [LARGE SCALE GENOMIC DNA]</scope>
    <source>
        <strain evidence="2 3">JCM 3028</strain>
    </source>
</reference>
<protein>
    <submittedName>
        <fullName evidence="2">Uncharacterized protein</fullName>
    </submittedName>
</protein>
<evidence type="ECO:0000313" key="2">
    <source>
        <dbReference type="EMBL" id="MFB9674668.1"/>
    </source>
</evidence>
<dbReference type="RefSeq" id="WP_386154333.1">
    <property type="nucleotide sequence ID" value="NZ_JBHMBS010000002.1"/>
</dbReference>
<dbReference type="EMBL" id="JBHMBS010000002">
    <property type="protein sequence ID" value="MFB9674668.1"/>
    <property type="molecule type" value="Genomic_DNA"/>
</dbReference>
<comment type="caution">
    <text evidence="2">The sequence shown here is derived from an EMBL/GenBank/DDBJ whole genome shotgun (WGS) entry which is preliminary data.</text>
</comment>
<dbReference type="Proteomes" id="UP001589610">
    <property type="component" value="Unassembled WGS sequence"/>
</dbReference>
<evidence type="ECO:0000256" key="1">
    <source>
        <dbReference type="SAM" id="MobiDB-lite"/>
    </source>
</evidence>
<evidence type="ECO:0000313" key="3">
    <source>
        <dbReference type="Proteomes" id="UP001589610"/>
    </source>
</evidence>
<keyword evidence="3" id="KW-1185">Reference proteome</keyword>
<name>A0ABV5T6E2_9ACTN</name>
<accession>A0ABV5T6E2</accession>
<feature type="region of interest" description="Disordered" evidence="1">
    <location>
        <begin position="1"/>
        <end position="22"/>
    </location>
</feature>
<gene>
    <name evidence="2" type="ORF">ACFFRH_04135</name>
</gene>
<sequence>MQKAVAVSGSGAMGSAQQNVPGSYELLPGMADSLPPHAALAR</sequence>
<proteinExistence type="predicted"/>